<dbReference type="InterPro" id="IPR045082">
    <property type="entry name" value="ATP_syn_F0_a_bact/chloroplast"/>
</dbReference>
<dbReference type="InterPro" id="IPR000568">
    <property type="entry name" value="ATP_synth_F0_asu"/>
</dbReference>
<evidence type="ECO:0000256" key="6">
    <source>
        <dbReference type="ARBA" id="ARBA00022781"/>
    </source>
</evidence>
<evidence type="ECO:0000256" key="3">
    <source>
        <dbReference type="ARBA" id="ARBA00022448"/>
    </source>
</evidence>
<evidence type="ECO:0000256" key="2">
    <source>
        <dbReference type="ARBA" id="ARBA00006810"/>
    </source>
</evidence>
<dbReference type="NCBIfam" id="TIGR01131">
    <property type="entry name" value="ATP_synt_6_or_A"/>
    <property type="match status" value="1"/>
</dbReference>
<dbReference type="Proteomes" id="UP000034154">
    <property type="component" value="Unassembled WGS sequence"/>
</dbReference>
<evidence type="ECO:0000256" key="7">
    <source>
        <dbReference type="ARBA" id="ARBA00022989"/>
    </source>
</evidence>
<keyword evidence="5 11" id="KW-0812">Transmembrane</keyword>
<dbReference type="PANTHER" id="PTHR42823">
    <property type="entry name" value="ATP SYNTHASE SUBUNIT A, CHLOROPLASTIC"/>
    <property type="match status" value="1"/>
</dbReference>
<keyword evidence="10 11" id="KW-0066">ATP synthesis</keyword>
<sequence>MISVAAEPIFHIASLPITNSMINAWVGIVLFLIVGLIVRKNTSLTPRGFMNFIEYIVEMLLEKAEEIVGDRERTRKFFPICASLFLFVLVSNWMGLLPGVGSIGVWQMHHGEAELIPLFRPATSDLNFTLAIAIFAVLASHVFGLLGLGFVAYISKFINIRGIFLAIKHGPMAVVVAVVEFCVGLLEIISEFAKVMSLSLRLFGNIFAGEVLLTVIYSLVSFVIPLPFMFLELLVGIIQATVFAMLTLVFMKSMSDAHGEGH</sequence>
<dbReference type="GO" id="GO:0005886">
    <property type="term" value="C:plasma membrane"/>
    <property type="evidence" value="ECO:0007669"/>
    <property type="project" value="UniProtKB-SubCell"/>
</dbReference>
<keyword evidence="3 11" id="KW-0813">Transport</keyword>
<evidence type="ECO:0000313" key="13">
    <source>
        <dbReference type="EMBL" id="KKT69995.1"/>
    </source>
</evidence>
<evidence type="ECO:0000313" key="14">
    <source>
        <dbReference type="Proteomes" id="UP000034154"/>
    </source>
</evidence>
<keyword evidence="9 11" id="KW-0472">Membrane</keyword>
<feature type="transmembrane region" description="Helical" evidence="11">
    <location>
        <begin position="231"/>
        <end position="251"/>
    </location>
</feature>
<comment type="caution">
    <text evidence="13">The sequence shown here is derived from an EMBL/GenBank/DDBJ whole genome shotgun (WGS) entry which is preliminary data.</text>
</comment>
<dbReference type="GO" id="GO:0042777">
    <property type="term" value="P:proton motive force-driven plasma membrane ATP synthesis"/>
    <property type="evidence" value="ECO:0007669"/>
    <property type="project" value="TreeGrafter"/>
</dbReference>
<evidence type="ECO:0000256" key="12">
    <source>
        <dbReference type="RuleBase" id="RU000483"/>
    </source>
</evidence>
<proteinExistence type="inferred from homology"/>
<dbReference type="EMBL" id="LCJB01000039">
    <property type="protein sequence ID" value="KKT69995.1"/>
    <property type="molecule type" value="Genomic_DNA"/>
</dbReference>
<comment type="similarity">
    <text evidence="2 11 12">Belongs to the ATPase A chain family.</text>
</comment>
<evidence type="ECO:0000256" key="10">
    <source>
        <dbReference type="ARBA" id="ARBA00023310"/>
    </source>
</evidence>
<feature type="transmembrane region" description="Helical" evidence="11">
    <location>
        <begin position="202"/>
        <end position="224"/>
    </location>
</feature>
<evidence type="ECO:0000256" key="8">
    <source>
        <dbReference type="ARBA" id="ARBA00023065"/>
    </source>
</evidence>
<accession>A0A0G1JFB3</accession>
<keyword evidence="4 11" id="KW-0138">CF(0)</keyword>
<evidence type="ECO:0000256" key="5">
    <source>
        <dbReference type="ARBA" id="ARBA00022692"/>
    </source>
</evidence>
<evidence type="ECO:0000256" key="1">
    <source>
        <dbReference type="ARBA" id="ARBA00004141"/>
    </source>
</evidence>
<protein>
    <recommendedName>
        <fullName evidence="11 12">ATP synthase subunit a</fullName>
    </recommendedName>
    <alternativeName>
        <fullName evidence="11">ATP synthase F0 sector subunit a</fullName>
    </alternativeName>
    <alternativeName>
        <fullName evidence="11">F-ATPase subunit 6</fullName>
    </alternativeName>
</protein>
<evidence type="ECO:0000256" key="4">
    <source>
        <dbReference type="ARBA" id="ARBA00022547"/>
    </source>
</evidence>
<comment type="subcellular location">
    <subcellularLocation>
        <location evidence="11 12">Cell membrane</location>
        <topology evidence="11 12">Multi-pass membrane protein</topology>
    </subcellularLocation>
    <subcellularLocation>
        <location evidence="1">Membrane</location>
        <topology evidence="1">Multi-pass membrane protein</topology>
    </subcellularLocation>
</comment>
<keyword evidence="8 11" id="KW-0406">Ion transport</keyword>
<dbReference type="AlphaFoldDB" id="A0A0G1JFB3"/>
<dbReference type="GO" id="GO:0046933">
    <property type="term" value="F:proton-transporting ATP synthase activity, rotational mechanism"/>
    <property type="evidence" value="ECO:0007669"/>
    <property type="project" value="UniProtKB-UniRule"/>
</dbReference>
<name>A0A0G1JFB3_9BACT</name>
<gene>
    <name evidence="11" type="primary">atpB</name>
    <name evidence="13" type="ORF">UW63_C0039G0002</name>
</gene>
<dbReference type="PROSITE" id="PS00449">
    <property type="entry name" value="ATPASE_A"/>
    <property type="match status" value="1"/>
</dbReference>
<dbReference type="HAMAP" id="MF_01393">
    <property type="entry name" value="ATP_synth_a_bact"/>
    <property type="match status" value="1"/>
</dbReference>
<evidence type="ECO:0000256" key="11">
    <source>
        <dbReference type="HAMAP-Rule" id="MF_01393"/>
    </source>
</evidence>
<feature type="transmembrane region" description="Helical" evidence="11">
    <location>
        <begin position="77"/>
        <end position="106"/>
    </location>
</feature>
<feature type="transmembrane region" description="Helical" evidence="11">
    <location>
        <begin position="126"/>
        <end position="151"/>
    </location>
</feature>
<feature type="transmembrane region" description="Helical" evidence="11">
    <location>
        <begin position="20"/>
        <end position="38"/>
    </location>
</feature>
<dbReference type="InterPro" id="IPR035908">
    <property type="entry name" value="F0_ATP_A_sf"/>
</dbReference>
<comment type="function">
    <text evidence="11 12">Key component of the proton channel; it plays a direct role in the translocation of protons across the membrane.</text>
</comment>
<dbReference type="PRINTS" id="PR00123">
    <property type="entry name" value="ATPASEA"/>
</dbReference>
<dbReference type="Pfam" id="PF00119">
    <property type="entry name" value="ATP-synt_A"/>
    <property type="match status" value="1"/>
</dbReference>
<keyword evidence="7 11" id="KW-1133">Transmembrane helix</keyword>
<dbReference type="PANTHER" id="PTHR42823:SF3">
    <property type="entry name" value="ATP SYNTHASE SUBUNIT A, CHLOROPLASTIC"/>
    <property type="match status" value="1"/>
</dbReference>
<keyword evidence="6 11" id="KW-0375">Hydrogen ion transport</keyword>
<reference evidence="13 14" key="1">
    <citation type="journal article" date="2015" name="Nature">
        <title>rRNA introns, odd ribosomes, and small enigmatic genomes across a large radiation of phyla.</title>
        <authorList>
            <person name="Brown C.T."/>
            <person name="Hug L.A."/>
            <person name="Thomas B.C."/>
            <person name="Sharon I."/>
            <person name="Castelle C.J."/>
            <person name="Singh A."/>
            <person name="Wilkins M.J."/>
            <person name="Williams K.H."/>
            <person name="Banfield J.F."/>
        </authorList>
    </citation>
    <scope>NUCLEOTIDE SEQUENCE [LARGE SCALE GENOMIC DNA]</scope>
</reference>
<dbReference type="Gene3D" id="1.20.120.220">
    <property type="entry name" value="ATP synthase, F0 complex, subunit A"/>
    <property type="match status" value="1"/>
</dbReference>
<organism evidence="13 14">
    <name type="scientific">Candidatus Uhrbacteria bacterium GW2011_GWF2_44_350</name>
    <dbReference type="NCBI Taxonomy" id="1619000"/>
    <lineage>
        <taxon>Bacteria</taxon>
        <taxon>Candidatus Uhriibacteriota</taxon>
    </lineage>
</organism>
<dbReference type="SUPFAM" id="SSF81336">
    <property type="entry name" value="F1F0 ATP synthase subunit A"/>
    <property type="match status" value="1"/>
</dbReference>
<dbReference type="GO" id="GO:0045259">
    <property type="term" value="C:proton-transporting ATP synthase complex"/>
    <property type="evidence" value="ECO:0007669"/>
    <property type="project" value="UniProtKB-KW"/>
</dbReference>
<dbReference type="PATRIC" id="fig|1619000.3.peg.646"/>
<keyword evidence="11" id="KW-1003">Cell membrane</keyword>
<evidence type="ECO:0000256" key="9">
    <source>
        <dbReference type="ARBA" id="ARBA00023136"/>
    </source>
</evidence>
<dbReference type="InterPro" id="IPR023011">
    <property type="entry name" value="ATP_synth_F0_asu_AS"/>
</dbReference>
<dbReference type="CDD" id="cd00310">
    <property type="entry name" value="ATP-synt_Fo_a_6"/>
    <property type="match status" value="1"/>
</dbReference>